<evidence type="ECO:0000256" key="1">
    <source>
        <dbReference type="SAM" id="Coils"/>
    </source>
</evidence>
<feature type="region of interest" description="Disordered" evidence="2">
    <location>
        <begin position="406"/>
        <end position="432"/>
    </location>
</feature>
<protein>
    <submittedName>
        <fullName evidence="4">Centrosomal protein of 78 kDa-like</fullName>
    </submittedName>
</protein>
<organism evidence="3 4">
    <name type="scientific">Crassostrea virginica</name>
    <name type="common">Eastern oyster</name>
    <dbReference type="NCBI Taxonomy" id="6565"/>
    <lineage>
        <taxon>Eukaryota</taxon>
        <taxon>Metazoa</taxon>
        <taxon>Spiralia</taxon>
        <taxon>Lophotrochozoa</taxon>
        <taxon>Mollusca</taxon>
        <taxon>Bivalvia</taxon>
        <taxon>Autobranchia</taxon>
        <taxon>Pteriomorphia</taxon>
        <taxon>Ostreida</taxon>
        <taxon>Ostreoidea</taxon>
        <taxon>Ostreidae</taxon>
        <taxon>Crassostrea</taxon>
    </lineage>
</organism>
<feature type="compositionally biased region" description="Basic and acidic residues" evidence="2">
    <location>
        <begin position="727"/>
        <end position="760"/>
    </location>
</feature>
<name>A0A8B8BW56_CRAVI</name>
<feature type="compositionally biased region" description="Polar residues" evidence="2">
    <location>
        <begin position="414"/>
        <end position="432"/>
    </location>
</feature>
<accession>A0A8B8BW56</accession>
<feature type="compositionally biased region" description="Polar residues" evidence="2">
    <location>
        <begin position="569"/>
        <end position="585"/>
    </location>
</feature>
<dbReference type="GO" id="GO:0036064">
    <property type="term" value="C:ciliary basal body"/>
    <property type="evidence" value="ECO:0007669"/>
    <property type="project" value="TreeGrafter"/>
</dbReference>
<dbReference type="InterPro" id="IPR001611">
    <property type="entry name" value="Leu-rich_rpt"/>
</dbReference>
<feature type="compositionally biased region" description="Basic and acidic residues" evidence="2">
    <location>
        <begin position="789"/>
        <end position="815"/>
    </location>
</feature>
<dbReference type="FunFam" id="3.80.10.10:FF:000070">
    <property type="entry name" value="Centrosomal protein of 78 kDa"/>
    <property type="match status" value="1"/>
</dbReference>
<feature type="compositionally biased region" description="Basic and acidic residues" evidence="2">
    <location>
        <begin position="707"/>
        <end position="718"/>
    </location>
</feature>
<dbReference type="KEGG" id="cvn:111113273"/>
<gene>
    <name evidence="4" type="primary">LOC111113273</name>
</gene>
<sequence>MIESVQLRQRGAYDFESHYDNLCAMQDSCPLPAVKAHLAQGVLDINGDRIRVNDWAPILNTIKINKSLEFIAVRSYYTPPSEENEKKALIEKRKMPSIRSKEITYRLCKALKECLACTPNLACIELQGLPLRERDLQTLIKGLAKNETLHHLSVEFCRIGDGGLEVLCKGIKNQTSISSINLTGCSLSSKGADALAKVIKHQAMKRHNEAWRDSLRYRRPDLDRMTGIRRITINNNPMLGDQGAALLAEVLKDDLWLKALDLQSCGISTEGARQLLDVLKYNTTVVVLDVRRNPLIDRDVVHSIMEQLMINCNGQDTEYKWIKAEEGLDSAKKKKRRTKTLNCSFGRKTTIRVSAGAQRRRTKSASSLGVTHKIQPISSEGVKSGPGMPWRTAARANRYRGFPPEHIPGKASLFENSEGSPTSSPDHTQSIFINGEDEEGDTLRELERLKLDDSNLDTGVANVKELQIELIQVRRRMQQEKLARARADKRVVELTLENKRLRDEVLRQKGQSGGGSVLDDEKVLESIEASFKQFHQFLDLLREAGLGKLITMAGLDHKESPFSQGLAHTRQSAQRSKPLYTSSPSKIPPRPTKPTMKASYFGDISAVGRVGTSATTGPPRGGDNDDANLSAFDKKFRDFHDGSFIDEGKYMRNVDPTMEGEYQDSSYERGPMKKDELYERILHETSGMFSHVGQDNSTVADIFPAKDHSQSEKMDFSSKGRVSPQDKAVELSGKRHGDGRKDSRTDLFSEDHSRGLREEILQDLPSFETSETEVSDLPSRPKPQPRGRKLSDDDSRIHSRRGESEKESPEHKSKMSDYNYSMDSFDQSYISERGELVQDLNMLESGASPTPEVIDSENEDF</sequence>
<dbReference type="GeneID" id="111113273"/>
<dbReference type="InterPro" id="IPR032675">
    <property type="entry name" value="LRR_dom_sf"/>
</dbReference>
<evidence type="ECO:0000313" key="4">
    <source>
        <dbReference type="RefSeq" id="XP_022307099.1"/>
    </source>
</evidence>
<dbReference type="InterPro" id="IPR026212">
    <property type="entry name" value="Cep78"/>
</dbReference>
<keyword evidence="1" id="KW-0175">Coiled coil</keyword>
<dbReference type="GO" id="GO:0044782">
    <property type="term" value="P:cilium organization"/>
    <property type="evidence" value="ECO:0007669"/>
    <property type="project" value="TreeGrafter"/>
</dbReference>
<dbReference type="SUPFAM" id="SSF52047">
    <property type="entry name" value="RNI-like"/>
    <property type="match status" value="1"/>
</dbReference>
<dbReference type="PANTHER" id="PTHR24110:SF3">
    <property type="entry name" value="CENTROSOMAL PROTEIN OF 78 KDA"/>
    <property type="match status" value="1"/>
</dbReference>
<feature type="region of interest" description="Disordered" evidence="2">
    <location>
        <begin position="707"/>
        <end position="820"/>
    </location>
</feature>
<dbReference type="AlphaFoldDB" id="A0A8B8BW56"/>
<proteinExistence type="predicted"/>
<dbReference type="SMART" id="SM00368">
    <property type="entry name" value="LRR_RI"/>
    <property type="match status" value="4"/>
</dbReference>
<dbReference type="RefSeq" id="XP_022307099.1">
    <property type="nucleotide sequence ID" value="XM_022451391.1"/>
</dbReference>
<dbReference type="PANTHER" id="PTHR24110">
    <property type="entry name" value="CENTROSOMAL PROTEIN OF 78 KDA"/>
    <property type="match status" value="1"/>
</dbReference>
<dbReference type="Gene3D" id="3.80.10.10">
    <property type="entry name" value="Ribonuclease Inhibitor"/>
    <property type="match status" value="2"/>
</dbReference>
<dbReference type="GO" id="GO:0005813">
    <property type="term" value="C:centrosome"/>
    <property type="evidence" value="ECO:0007669"/>
    <property type="project" value="TreeGrafter"/>
</dbReference>
<dbReference type="PRINTS" id="PR02062">
    <property type="entry name" value="CENTROSOME78"/>
</dbReference>
<feature type="coiled-coil region" evidence="1">
    <location>
        <begin position="463"/>
        <end position="511"/>
    </location>
</feature>
<dbReference type="Proteomes" id="UP000694844">
    <property type="component" value="Chromosome 9"/>
</dbReference>
<reference evidence="4" key="1">
    <citation type="submission" date="2025-08" db="UniProtKB">
        <authorList>
            <consortium name="RefSeq"/>
        </authorList>
    </citation>
    <scope>IDENTIFICATION</scope>
    <source>
        <tissue evidence="4">Whole sample</tissue>
    </source>
</reference>
<dbReference type="Pfam" id="PF13516">
    <property type="entry name" value="LRR_6"/>
    <property type="match status" value="2"/>
</dbReference>
<keyword evidence="3" id="KW-1185">Reference proteome</keyword>
<dbReference type="OrthoDB" id="78308at2759"/>
<evidence type="ECO:0000256" key="2">
    <source>
        <dbReference type="SAM" id="MobiDB-lite"/>
    </source>
</evidence>
<evidence type="ECO:0000313" key="3">
    <source>
        <dbReference type="Proteomes" id="UP000694844"/>
    </source>
</evidence>
<feature type="region of interest" description="Disordered" evidence="2">
    <location>
        <begin position="561"/>
        <end position="596"/>
    </location>
</feature>
<dbReference type="FunFam" id="3.80.10.10:FF:000948">
    <property type="entry name" value="Centrosomal protein 78"/>
    <property type="match status" value="1"/>
</dbReference>
<feature type="region of interest" description="Disordered" evidence="2">
    <location>
        <begin position="842"/>
        <end position="861"/>
    </location>
</feature>